<sequence length="491" mass="56841">MSFIIGPSKFSTYLPNKYVVIDLEATGNSKFNYIIELSAIKIVNNEIIDEFNHLIKPPDFRYIDDTSKVSSFSIKNGKKIFYIDSFIEKLTGIDNKMIDNAIQESIVIKKFHSFIQDNVIVGHGMANDINLLNKAYNRVLGIDFVCSFVDTFELALIIDNAEYSLVNLCNKFGIDNKIVHRARSDAYRTYLCYEKLKKIINDDSVAIFREGFDNKINSMIASQKNNMNRKRIKKFNGMNWSRVKNFLESVGNLEDILYEENIFVSNFINDRDRKKIEDIVEYCGGNISNTIDDNTGFFISNFNVDMDSIDFFTQVYRNVFECNSSSFEHKEKNIESELNSEIEANIEAGKIYDSNSQKYDEFYLIYSSILKHNRIKVMSFEEMINSYDLGYNPNLVFDESLSSMIYDNTNNFYLYLDGINESNVDIIKKNIIDKGGHIKETLDESVEYIVLGKKDNTFINSNEFIKFIFLISTGSSIFIVNEARFEKKSME</sequence>
<dbReference type="Pfam" id="PF00929">
    <property type="entry name" value="RNase_T"/>
    <property type="match status" value="2"/>
</dbReference>
<protein>
    <submittedName>
        <fullName evidence="2">3'-5' exonuclease</fullName>
    </submittedName>
</protein>
<accession>A0A6N7XEU9</accession>
<dbReference type="Proteomes" id="UP000440713">
    <property type="component" value="Unassembled WGS sequence"/>
</dbReference>
<dbReference type="SMART" id="SM00479">
    <property type="entry name" value="EXOIII"/>
    <property type="match status" value="1"/>
</dbReference>
<dbReference type="InterPro" id="IPR013520">
    <property type="entry name" value="Ribonucl_H"/>
</dbReference>
<comment type="caution">
    <text evidence="2">The sequence shown here is derived from an EMBL/GenBank/DDBJ whole genome shotgun (WGS) entry which is preliminary data.</text>
</comment>
<dbReference type="PANTHER" id="PTHR30231">
    <property type="entry name" value="DNA POLYMERASE III SUBUNIT EPSILON"/>
    <property type="match status" value="1"/>
</dbReference>
<gene>
    <name evidence="2" type="ORF">FYJ71_03875</name>
</gene>
<name>A0A6N7XEU9_9FIRM</name>
<reference evidence="2 3" key="1">
    <citation type="submission" date="2019-08" db="EMBL/GenBank/DDBJ databases">
        <title>In-depth cultivation of the pig gut microbiome towards novel bacterial diversity and tailored functional studies.</title>
        <authorList>
            <person name="Wylensek D."/>
            <person name="Hitch T.C.A."/>
            <person name="Clavel T."/>
        </authorList>
    </citation>
    <scope>NUCLEOTIDE SEQUENCE [LARGE SCALE GENOMIC DNA]</scope>
    <source>
        <strain evidence="2 3">WCA-SAB-591-4A-A</strain>
    </source>
</reference>
<evidence type="ECO:0000313" key="3">
    <source>
        <dbReference type="Proteomes" id="UP000440713"/>
    </source>
</evidence>
<dbReference type="GO" id="GO:0003676">
    <property type="term" value="F:nucleic acid binding"/>
    <property type="evidence" value="ECO:0007669"/>
    <property type="project" value="InterPro"/>
</dbReference>
<dbReference type="AlphaFoldDB" id="A0A6N7XEU9"/>
<dbReference type="Gene3D" id="3.30.420.10">
    <property type="entry name" value="Ribonuclease H-like superfamily/Ribonuclease H"/>
    <property type="match status" value="1"/>
</dbReference>
<proteinExistence type="predicted"/>
<dbReference type="GO" id="GO:0008408">
    <property type="term" value="F:3'-5' exonuclease activity"/>
    <property type="evidence" value="ECO:0007669"/>
    <property type="project" value="TreeGrafter"/>
</dbReference>
<dbReference type="GO" id="GO:0045004">
    <property type="term" value="P:DNA replication proofreading"/>
    <property type="evidence" value="ECO:0007669"/>
    <property type="project" value="TreeGrafter"/>
</dbReference>
<organism evidence="2 3">
    <name type="scientific">Peptostreptococcus porci</name>
    <dbReference type="NCBI Taxonomy" id="2652282"/>
    <lineage>
        <taxon>Bacteria</taxon>
        <taxon>Bacillati</taxon>
        <taxon>Bacillota</taxon>
        <taxon>Clostridia</taxon>
        <taxon>Peptostreptococcales</taxon>
        <taxon>Peptostreptococcaceae</taxon>
        <taxon>Peptostreptococcus</taxon>
    </lineage>
</organism>
<dbReference type="GO" id="GO:0005829">
    <property type="term" value="C:cytosol"/>
    <property type="evidence" value="ECO:0007669"/>
    <property type="project" value="TreeGrafter"/>
</dbReference>
<dbReference type="PANTHER" id="PTHR30231:SF41">
    <property type="entry name" value="DNA POLYMERASE III SUBUNIT EPSILON"/>
    <property type="match status" value="1"/>
</dbReference>
<dbReference type="InterPro" id="IPR012337">
    <property type="entry name" value="RNaseH-like_sf"/>
</dbReference>
<keyword evidence="2" id="KW-0378">Hydrolase</keyword>
<dbReference type="EMBL" id="VUNE01000001">
    <property type="protein sequence ID" value="MST62113.1"/>
    <property type="molecule type" value="Genomic_DNA"/>
</dbReference>
<evidence type="ECO:0000259" key="1">
    <source>
        <dbReference type="PROSITE" id="PS50172"/>
    </source>
</evidence>
<keyword evidence="2" id="KW-0269">Exonuclease</keyword>
<dbReference type="InterPro" id="IPR036420">
    <property type="entry name" value="BRCT_dom_sf"/>
</dbReference>
<keyword evidence="3" id="KW-1185">Reference proteome</keyword>
<dbReference type="SUPFAM" id="SSF53098">
    <property type="entry name" value="Ribonuclease H-like"/>
    <property type="match status" value="1"/>
</dbReference>
<dbReference type="PROSITE" id="PS50172">
    <property type="entry name" value="BRCT"/>
    <property type="match status" value="1"/>
</dbReference>
<dbReference type="SUPFAM" id="SSF52113">
    <property type="entry name" value="BRCT domain"/>
    <property type="match status" value="1"/>
</dbReference>
<dbReference type="InterPro" id="IPR001357">
    <property type="entry name" value="BRCT_dom"/>
</dbReference>
<dbReference type="CDD" id="cd06127">
    <property type="entry name" value="DEDDh"/>
    <property type="match status" value="1"/>
</dbReference>
<feature type="domain" description="BRCT" evidence="1">
    <location>
        <begin position="252"/>
        <end position="301"/>
    </location>
</feature>
<keyword evidence="2" id="KW-0540">Nuclease</keyword>
<dbReference type="InterPro" id="IPR036397">
    <property type="entry name" value="RNaseH_sf"/>
</dbReference>
<evidence type="ECO:0000313" key="2">
    <source>
        <dbReference type="EMBL" id="MST62113.1"/>
    </source>
</evidence>
<dbReference type="RefSeq" id="WP_154537467.1">
    <property type="nucleotide sequence ID" value="NZ_VUNE01000001.1"/>
</dbReference>